<accession>A0A9Q7K1P8</accession>
<organism evidence="1 2">
    <name type="scientific">Enterobacter mori</name>
    <dbReference type="NCBI Taxonomy" id="539813"/>
    <lineage>
        <taxon>Bacteria</taxon>
        <taxon>Pseudomonadati</taxon>
        <taxon>Pseudomonadota</taxon>
        <taxon>Gammaproteobacteria</taxon>
        <taxon>Enterobacterales</taxon>
        <taxon>Enterobacteriaceae</taxon>
        <taxon>Enterobacter</taxon>
    </lineage>
</organism>
<dbReference type="EMBL" id="RXPP01000023">
    <property type="protein sequence ID" value="RTQ22604.1"/>
    <property type="molecule type" value="Genomic_DNA"/>
</dbReference>
<sequence>MTEEKLRKNLVFLIKKYVRESQQEAFYDDISKPDVPVKGILADFNKVKTRTVDEADGDLIRDIYFYFC</sequence>
<protein>
    <submittedName>
        <fullName evidence="1">Uncharacterized protein</fullName>
    </submittedName>
</protein>
<evidence type="ECO:0000313" key="1">
    <source>
        <dbReference type="EMBL" id="RTQ22604.1"/>
    </source>
</evidence>
<proteinExistence type="predicted"/>
<dbReference type="Proteomes" id="UP000282263">
    <property type="component" value="Unassembled WGS sequence"/>
</dbReference>
<evidence type="ECO:0000313" key="2">
    <source>
        <dbReference type="Proteomes" id="UP000282263"/>
    </source>
</evidence>
<gene>
    <name evidence="1" type="ORF">EKN29_19245</name>
</gene>
<reference evidence="1 2" key="1">
    <citation type="submission" date="2018-12" db="EMBL/GenBank/DDBJ databases">
        <title>The Batch Genome Submission of Enterobacter spp. strains.</title>
        <authorList>
            <person name="Wei L."/>
            <person name="Wu W."/>
            <person name="Lin J."/>
            <person name="Zhang X."/>
            <person name="Feng Y."/>
            <person name="Zong Z."/>
        </authorList>
    </citation>
    <scope>NUCLEOTIDE SEQUENCE [LARGE SCALE GENOMIC DNA]</scope>
    <source>
        <strain evidence="1 2">SCEM020047</strain>
    </source>
</reference>
<dbReference type="AlphaFoldDB" id="A0A9Q7K1P8"/>
<comment type="caution">
    <text evidence="1">The sequence shown here is derived from an EMBL/GenBank/DDBJ whole genome shotgun (WGS) entry which is preliminary data.</text>
</comment>
<dbReference type="RefSeq" id="WP_126816986.1">
    <property type="nucleotide sequence ID" value="NZ_JAJHUL010000010.1"/>
</dbReference>
<name>A0A9Q7K1P8_9ENTR</name>